<evidence type="ECO:0000256" key="8">
    <source>
        <dbReference type="ARBA" id="ARBA00023136"/>
    </source>
</evidence>
<feature type="domain" description="Ferric oxidoreductase" evidence="10">
    <location>
        <begin position="8"/>
        <end position="133"/>
    </location>
</feature>
<dbReference type="PaxDb" id="10029-XP_007623946.1"/>
<dbReference type="FunCoup" id="G3GU39">
    <property type="interactions" value="66"/>
</dbReference>
<evidence type="ECO:0000256" key="6">
    <source>
        <dbReference type="ARBA" id="ARBA00023002"/>
    </source>
</evidence>
<keyword evidence="5 9" id="KW-1133">Transmembrane helix</keyword>
<dbReference type="Gene3D" id="1.10.8.100">
    <property type="entry name" value="Ribosomal RNA adenine dimethylase-like, domain 2"/>
    <property type="match status" value="1"/>
</dbReference>
<dbReference type="SUPFAM" id="SSF53335">
    <property type="entry name" value="S-adenosyl-L-methionine-dependent methyltransferases"/>
    <property type="match status" value="1"/>
</dbReference>
<dbReference type="SUPFAM" id="SSF52343">
    <property type="entry name" value="Ferredoxin reductase-like, C-terminal NADP-linked domain"/>
    <property type="match status" value="1"/>
</dbReference>
<comment type="subcellular location">
    <subcellularLocation>
        <location evidence="1">Membrane</location>
        <topology evidence="1">Multi-pass membrane protein</topology>
    </subcellularLocation>
</comment>
<accession>G3GU39</accession>
<dbReference type="PRINTS" id="PR00466">
    <property type="entry name" value="GP91PHOX"/>
</dbReference>
<feature type="transmembrane region" description="Helical" evidence="9">
    <location>
        <begin position="20"/>
        <end position="38"/>
    </location>
</feature>
<dbReference type="STRING" id="10029.G3GU39"/>
<evidence type="ECO:0000259" key="11">
    <source>
        <dbReference type="Pfam" id="PF08030"/>
    </source>
</evidence>
<dbReference type="PANTHER" id="PTHR11972">
    <property type="entry name" value="NADPH OXIDASE"/>
    <property type="match status" value="1"/>
</dbReference>
<evidence type="ECO:0000256" key="5">
    <source>
        <dbReference type="ARBA" id="ARBA00022989"/>
    </source>
</evidence>
<dbReference type="Gene3D" id="3.40.50.80">
    <property type="entry name" value="Nucleotide-binding domain of ferredoxin-NADP reductase (FNR) module"/>
    <property type="match status" value="1"/>
</dbReference>
<evidence type="ECO:0000259" key="10">
    <source>
        <dbReference type="Pfam" id="PF01794"/>
    </source>
</evidence>
<evidence type="ECO:0000256" key="1">
    <source>
        <dbReference type="ARBA" id="ARBA00004141"/>
    </source>
</evidence>
<dbReference type="Pfam" id="PF01794">
    <property type="entry name" value="Ferric_reduct"/>
    <property type="match status" value="1"/>
</dbReference>
<reference evidence="13" key="1">
    <citation type="journal article" date="2011" name="Nat. Biotechnol.">
        <title>The genomic sequence of the Chinese hamster ovary (CHO)-K1 cell line.</title>
        <authorList>
            <person name="Xu X."/>
            <person name="Nagarajan H."/>
            <person name="Lewis N.E."/>
            <person name="Pan S."/>
            <person name="Cai Z."/>
            <person name="Liu X."/>
            <person name="Chen W."/>
            <person name="Xie M."/>
            <person name="Wang W."/>
            <person name="Hammond S."/>
            <person name="Andersen M.R."/>
            <person name="Neff N."/>
            <person name="Passarelli B."/>
            <person name="Koh W."/>
            <person name="Fan H.C."/>
            <person name="Wang J."/>
            <person name="Gui Y."/>
            <person name="Lee K.H."/>
            <person name="Betenbaugh M.J."/>
            <person name="Quake S.R."/>
            <person name="Famili I."/>
            <person name="Palsson B.O."/>
            <person name="Wang J."/>
        </authorList>
    </citation>
    <scope>NUCLEOTIDE SEQUENCE [LARGE SCALE GENOMIC DNA]</scope>
    <source>
        <strain evidence="13">CHO K1 cell line</strain>
    </source>
</reference>
<dbReference type="InterPro" id="IPR013130">
    <property type="entry name" value="Fe3_Rdtase_TM_dom"/>
</dbReference>
<evidence type="ECO:0000313" key="13">
    <source>
        <dbReference type="Proteomes" id="UP000001075"/>
    </source>
</evidence>
<dbReference type="GO" id="GO:0016175">
    <property type="term" value="F:superoxide-generating NAD(P)H oxidase activity"/>
    <property type="evidence" value="ECO:0007669"/>
    <property type="project" value="TreeGrafter"/>
</dbReference>
<evidence type="ECO:0000256" key="9">
    <source>
        <dbReference type="SAM" id="Phobius"/>
    </source>
</evidence>
<evidence type="ECO:0000256" key="2">
    <source>
        <dbReference type="ARBA" id="ARBA00022617"/>
    </source>
</evidence>
<dbReference type="GO" id="GO:0046872">
    <property type="term" value="F:metal ion binding"/>
    <property type="evidence" value="ECO:0007669"/>
    <property type="project" value="UniProtKB-KW"/>
</dbReference>
<organism evidence="12 13">
    <name type="scientific">Cricetulus griseus</name>
    <name type="common">Chinese hamster</name>
    <name type="synonym">Cricetulus barabensis griseus</name>
    <dbReference type="NCBI Taxonomy" id="10029"/>
    <lineage>
        <taxon>Eukaryota</taxon>
        <taxon>Metazoa</taxon>
        <taxon>Chordata</taxon>
        <taxon>Craniata</taxon>
        <taxon>Vertebrata</taxon>
        <taxon>Euteleostomi</taxon>
        <taxon>Mammalia</taxon>
        <taxon>Eutheria</taxon>
        <taxon>Euarchontoglires</taxon>
        <taxon>Glires</taxon>
        <taxon>Rodentia</taxon>
        <taxon>Myomorpha</taxon>
        <taxon>Muroidea</taxon>
        <taxon>Cricetidae</taxon>
        <taxon>Cricetinae</taxon>
        <taxon>Cricetulus</taxon>
    </lineage>
</organism>
<proteinExistence type="predicted"/>
<keyword evidence="7" id="KW-0408">Iron</keyword>
<dbReference type="AlphaFoldDB" id="G3GU39"/>
<dbReference type="FunFam" id="3.40.50.80:FF:000004">
    <property type="entry name" value="NADPH oxidase isoform 2"/>
    <property type="match status" value="1"/>
</dbReference>
<dbReference type="InterPro" id="IPR050369">
    <property type="entry name" value="RBOH/FRE"/>
</dbReference>
<keyword evidence="2" id="KW-0349">Heme</keyword>
<dbReference type="InterPro" id="IPR029063">
    <property type="entry name" value="SAM-dependent_MTases_sf"/>
</dbReference>
<dbReference type="eggNOG" id="KOG0039">
    <property type="taxonomic scope" value="Eukaryota"/>
</dbReference>
<dbReference type="GO" id="GO:0006952">
    <property type="term" value="P:defense response"/>
    <property type="evidence" value="ECO:0007669"/>
    <property type="project" value="TreeGrafter"/>
</dbReference>
<dbReference type="InterPro" id="IPR000778">
    <property type="entry name" value="Cyt_b245_heavy_chain"/>
</dbReference>
<evidence type="ECO:0000313" key="12">
    <source>
        <dbReference type="EMBL" id="EGV95966.1"/>
    </source>
</evidence>
<keyword evidence="6" id="KW-0560">Oxidoreductase</keyword>
<dbReference type="InterPro" id="IPR013121">
    <property type="entry name" value="Fe_red_NAD-bd_6"/>
</dbReference>
<dbReference type="EMBL" id="JH000025">
    <property type="protein sequence ID" value="EGV95966.1"/>
    <property type="molecule type" value="Genomic_DNA"/>
</dbReference>
<name>G3GU39_CRIGR</name>
<dbReference type="Pfam" id="PF08030">
    <property type="entry name" value="NAD_binding_6"/>
    <property type="match status" value="1"/>
</dbReference>
<feature type="transmembrane region" description="Helical" evidence="9">
    <location>
        <begin position="118"/>
        <end position="139"/>
    </location>
</feature>
<dbReference type="PANTHER" id="PTHR11972:SF12">
    <property type="entry name" value="NADPH OXIDASE 3"/>
    <property type="match status" value="1"/>
</dbReference>
<evidence type="ECO:0000256" key="3">
    <source>
        <dbReference type="ARBA" id="ARBA00022692"/>
    </source>
</evidence>
<dbReference type="Proteomes" id="UP000001075">
    <property type="component" value="Unassembled WGS sequence"/>
</dbReference>
<feature type="domain" description="Ferric reductase NAD binding" evidence="11">
    <location>
        <begin position="240"/>
        <end position="365"/>
    </location>
</feature>
<sequence length="501" mass="57277">MCCRGPWGRQLDKNLKFHKLVAYGIAVNAAIHIVAHWFNMERYHLGQAKDAGGLLAALSKLGNAPNESYLNPVRTWYTSTTTELLITVSGTTGLVISLALILIMTSSSEFIRQSSYELFWYTHHVFIVFFISLAIHGGGRIVRGQTPESLQLHNVTFCRDRYAEWQAAALCPVPQFSGKEPSEDFFSVHIRAAGDWTEALLKAFGAEGQARQELCSMPRLAVDGPFGGSLMDVFHYHVSVCIATGIGVTPFASLLKSLWYECCESQSLPELSKVYFYWICRDAGAFEWFADLLLSLETRMSEQGKAHLLSYRIFLTGWDENQAIHIALHWDESLDVITGLKQKTFFGRPNWNDEFKQIAYDHPRTREKSLNHLLLYGNVVDVGVVHFTPLIQPKIEQPFKLVEKVVQYAFQFRRKYCHQGLGMLFPKAQRLENTGKLLQLADIDPTLRPIHLSLMHFKSLCDVYRKMCDEDPQLFTYNFREELKQKRRKGQEKGDDTEEEC</sequence>
<evidence type="ECO:0000256" key="7">
    <source>
        <dbReference type="ARBA" id="ARBA00023004"/>
    </source>
</evidence>
<dbReference type="GO" id="GO:0042554">
    <property type="term" value="P:superoxide anion generation"/>
    <property type="evidence" value="ECO:0007669"/>
    <property type="project" value="TreeGrafter"/>
</dbReference>
<feature type="transmembrane region" description="Helical" evidence="9">
    <location>
        <begin position="84"/>
        <end position="106"/>
    </location>
</feature>
<keyword evidence="4" id="KW-0479">Metal-binding</keyword>
<keyword evidence="3 9" id="KW-0812">Transmembrane</keyword>
<keyword evidence="8 9" id="KW-0472">Membrane</keyword>
<dbReference type="InterPro" id="IPR039261">
    <property type="entry name" value="FNR_nucleotide-bd"/>
</dbReference>
<dbReference type="FunFam" id="1.10.8.100:FF:000004">
    <property type="entry name" value="rRNA adenine N(6)-methyltransferase"/>
    <property type="match status" value="1"/>
</dbReference>
<gene>
    <name evidence="12" type="ORF">I79_001189</name>
</gene>
<dbReference type="InParanoid" id="G3GU39"/>
<protein>
    <submittedName>
        <fullName evidence="12">NADPH oxidase 3</fullName>
    </submittedName>
</protein>
<dbReference type="CDD" id="cd06186">
    <property type="entry name" value="NOX_Duox_like_FAD_NADP"/>
    <property type="match status" value="1"/>
</dbReference>
<evidence type="ECO:0000256" key="4">
    <source>
        <dbReference type="ARBA" id="ARBA00022723"/>
    </source>
</evidence>
<dbReference type="GO" id="GO:0043020">
    <property type="term" value="C:NADPH oxidase complex"/>
    <property type="evidence" value="ECO:0007669"/>
    <property type="project" value="TreeGrafter"/>
</dbReference>
<dbReference type="InterPro" id="IPR023165">
    <property type="entry name" value="rRNA_Ade_diMease-like_C"/>
</dbReference>